<comment type="caution">
    <text evidence="2">The sequence shown here is derived from an EMBL/GenBank/DDBJ whole genome shotgun (WGS) entry which is preliminary data.</text>
</comment>
<sequence length="195" mass="23788">MKKIFFRFLLSGFALILTIYIGLFLYYRFAWKNHYSKQQVESLIASINSTPKLTDSFYFLYDKVYKDRHEHITTRYLKQFWTEFLMLKYPLQNNWQLQTAYLQPYKSFRYQVAPWTLAFCINRDVSPEKCFNYIMTERYSKYCKEFKIADTITNLIDKEKIIRFVIANERPQFYRIHPTTFKAEIDSIRNVLTLN</sequence>
<organism evidence="2 3">
    <name type="scientific">Niastella soli</name>
    <dbReference type="NCBI Taxonomy" id="2821487"/>
    <lineage>
        <taxon>Bacteria</taxon>
        <taxon>Pseudomonadati</taxon>
        <taxon>Bacteroidota</taxon>
        <taxon>Chitinophagia</taxon>
        <taxon>Chitinophagales</taxon>
        <taxon>Chitinophagaceae</taxon>
        <taxon>Niastella</taxon>
    </lineage>
</organism>
<proteinExistence type="predicted"/>
<keyword evidence="3" id="KW-1185">Reference proteome</keyword>
<evidence type="ECO:0000313" key="3">
    <source>
        <dbReference type="Proteomes" id="UP000677244"/>
    </source>
</evidence>
<evidence type="ECO:0000313" key="2">
    <source>
        <dbReference type="EMBL" id="MBO9203098.1"/>
    </source>
</evidence>
<evidence type="ECO:0008006" key="4">
    <source>
        <dbReference type="Google" id="ProtNLM"/>
    </source>
</evidence>
<reference evidence="2 3" key="1">
    <citation type="submission" date="2021-03" db="EMBL/GenBank/DDBJ databases">
        <title>Assistant Professor.</title>
        <authorList>
            <person name="Huq M.A."/>
        </authorList>
    </citation>
    <scope>NUCLEOTIDE SEQUENCE [LARGE SCALE GENOMIC DNA]</scope>
    <source>
        <strain evidence="2 3">MAH-29</strain>
    </source>
</reference>
<dbReference type="EMBL" id="JAGHKO010000005">
    <property type="protein sequence ID" value="MBO9203098.1"/>
    <property type="molecule type" value="Genomic_DNA"/>
</dbReference>
<dbReference type="Proteomes" id="UP000677244">
    <property type="component" value="Unassembled WGS sequence"/>
</dbReference>
<feature type="transmembrane region" description="Helical" evidence="1">
    <location>
        <begin position="6"/>
        <end position="27"/>
    </location>
</feature>
<accession>A0ABS3YZD0</accession>
<name>A0ABS3YZD0_9BACT</name>
<keyword evidence="1" id="KW-0812">Transmembrane</keyword>
<keyword evidence="1" id="KW-1133">Transmembrane helix</keyword>
<keyword evidence="1" id="KW-0472">Membrane</keyword>
<protein>
    <recommendedName>
        <fullName evidence="4">Glycosyl transferase family 51 domain-containing protein</fullName>
    </recommendedName>
</protein>
<evidence type="ECO:0000256" key="1">
    <source>
        <dbReference type="SAM" id="Phobius"/>
    </source>
</evidence>
<dbReference type="RefSeq" id="WP_209141151.1">
    <property type="nucleotide sequence ID" value="NZ_JAGHKO010000005.1"/>
</dbReference>
<gene>
    <name evidence="2" type="ORF">J7I42_22600</name>
</gene>